<evidence type="ECO:0000256" key="3">
    <source>
        <dbReference type="ARBA" id="ARBA00009381"/>
    </source>
</evidence>
<feature type="active site" description="Nucleophile" evidence="9">
    <location>
        <position position="405"/>
    </location>
</feature>
<dbReference type="EC" id="3.4.19.13" evidence="11"/>
<gene>
    <name evidence="12" type="ORF">MC7420_3873</name>
</gene>
<dbReference type="Gene3D" id="1.10.246.130">
    <property type="match status" value="1"/>
</dbReference>
<dbReference type="HOGENOM" id="CLU_014813_0_3_3"/>
<evidence type="ECO:0000256" key="5">
    <source>
        <dbReference type="ARBA" id="ARBA00022801"/>
    </source>
</evidence>
<comment type="PTM">
    <text evidence="11">Cleaved by autocatalysis into a large and a small subunit.</text>
</comment>
<dbReference type="RefSeq" id="WP_006102194.1">
    <property type="nucleotide sequence ID" value="NZ_DS989853.1"/>
</dbReference>
<protein>
    <recommendedName>
        <fullName evidence="11">Glutathione hydrolase proenzyme</fullName>
        <ecNumber evidence="11">2.3.2.2</ecNumber>
        <ecNumber evidence="11">3.4.19.13</ecNumber>
    </recommendedName>
    <component>
        <recommendedName>
            <fullName evidence="11">Glutathione hydrolase large chain</fullName>
        </recommendedName>
    </component>
    <component>
        <recommendedName>
            <fullName evidence="11">Glutathione hydrolase small chain</fullName>
        </recommendedName>
    </component>
</protein>
<evidence type="ECO:0000256" key="6">
    <source>
        <dbReference type="ARBA" id="ARBA00023145"/>
    </source>
</evidence>
<dbReference type="GO" id="GO:0103068">
    <property type="term" value="F:leukotriene C4 gamma-glutamyl transferase activity"/>
    <property type="evidence" value="ECO:0007669"/>
    <property type="project" value="UniProtKB-EC"/>
</dbReference>
<keyword evidence="11" id="KW-0317">Glutathione biosynthesis</keyword>
<feature type="binding site" evidence="10">
    <location>
        <position position="447"/>
    </location>
    <ligand>
        <name>L-glutamate</name>
        <dbReference type="ChEBI" id="CHEBI:29985"/>
    </ligand>
</feature>
<comment type="similarity">
    <text evidence="3 11">Belongs to the gamma-glutamyltransferase family.</text>
</comment>
<name>B4VU90_9CYAN</name>
<dbReference type="PANTHER" id="PTHR43199">
    <property type="entry name" value="GLUTATHIONE HYDROLASE"/>
    <property type="match status" value="1"/>
</dbReference>
<dbReference type="eggNOG" id="COG0405">
    <property type="taxonomic scope" value="Bacteria"/>
</dbReference>
<keyword evidence="7 11" id="KW-0012">Acyltransferase</keyword>
<evidence type="ECO:0000256" key="10">
    <source>
        <dbReference type="PIRSR" id="PIRSR600101-2"/>
    </source>
</evidence>
<organism evidence="12 13">
    <name type="scientific">Coleofasciculus chthonoplastes PCC 7420</name>
    <dbReference type="NCBI Taxonomy" id="118168"/>
    <lineage>
        <taxon>Bacteria</taxon>
        <taxon>Bacillati</taxon>
        <taxon>Cyanobacteriota</taxon>
        <taxon>Cyanophyceae</taxon>
        <taxon>Coleofasciculales</taxon>
        <taxon>Coleofasciculaceae</taxon>
        <taxon>Coleofasciculus</taxon>
    </lineage>
</organism>
<dbReference type="EC" id="2.3.2.2" evidence="11"/>
<evidence type="ECO:0000256" key="7">
    <source>
        <dbReference type="ARBA" id="ARBA00023315"/>
    </source>
</evidence>
<comment type="catalytic activity">
    <reaction evidence="1 11">
        <text>an S-substituted glutathione + H2O = an S-substituted L-cysteinylglycine + L-glutamate</text>
        <dbReference type="Rhea" id="RHEA:59468"/>
        <dbReference type="ChEBI" id="CHEBI:15377"/>
        <dbReference type="ChEBI" id="CHEBI:29985"/>
        <dbReference type="ChEBI" id="CHEBI:90779"/>
        <dbReference type="ChEBI" id="CHEBI:143103"/>
        <dbReference type="EC" id="3.4.19.13"/>
    </reaction>
</comment>
<proteinExistence type="inferred from homology"/>
<dbReference type="GO" id="GO:0006751">
    <property type="term" value="P:glutathione catabolic process"/>
    <property type="evidence" value="ECO:0007669"/>
    <property type="project" value="UniProtKB-UniRule"/>
</dbReference>
<comment type="catalytic activity">
    <reaction evidence="2 11">
        <text>glutathione + H2O = L-cysteinylglycine + L-glutamate</text>
        <dbReference type="Rhea" id="RHEA:28807"/>
        <dbReference type="ChEBI" id="CHEBI:15377"/>
        <dbReference type="ChEBI" id="CHEBI:29985"/>
        <dbReference type="ChEBI" id="CHEBI:57925"/>
        <dbReference type="ChEBI" id="CHEBI:61694"/>
        <dbReference type="EC" id="3.4.19.13"/>
    </reaction>
</comment>
<dbReference type="PANTHER" id="PTHR43199:SF1">
    <property type="entry name" value="GLUTATHIONE HYDROLASE PROENZYME"/>
    <property type="match status" value="1"/>
</dbReference>
<dbReference type="InterPro" id="IPR055262">
    <property type="entry name" value="GGT_CS"/>
</dbReference>
<evidence type="ECO:0000313" key="12">
    <source>
        <dbReference type="EMBL" id="EDX74349.1"/>
    </source>
</evidence>
<comment type="subunit">
    <text evidence="11">This enzyme consists of two polypeptide chains, which are synthesized in precursor form from a single polypeptide.</text>
</comment>
<feature type="binding site" evidence="10">
    <location>
        <begin position="476"/>
        <end position="477"/>
    </location>
    <ligand>
        <name>L-glutamate</name>
        <dbReference type="ChEBI" id="CHEBI:29985"/>
    </ligand>
</feature>
<keyword evidence="5 11" id="KW-0378">Hydrolase</keyword>
<reference evidence="12 13" key="1">
    <citation type="submission" date="2008-07" db="EMBL/GenBank/DDBJ databases">
        <authorList>
            <person name="Tandeau de Marsac N."/>
            <person name="Ferriera S."/>
            <person name="Johnson J."/>
            <person name="Kravitz S."/>
            <person name="Beeson K."/>
            <person name="Sutton G."/>
            <person name="Rogers Y.-H."/>
            <person name="Friedman R."/>
            <person name="Frazier M."/>
            <person name="Venter J.C."/>
        </authorList>
    </citation>
    <scope>NUCLEOTIDE SEQUENCE [LARGE SCALE GENOMIC DNA]</scope>
    <source>
        <strain evidence="12 13">PCC 7420</strain>
    </source>
</reference>
<evidence type="ECO:0000256" key="4">
    <source>
        <dbReference type="ARBA" id="ARBA00022679"/>
    </source>
</evidence>
<keyword evidence="4 11" id="KW-0808">Transferase</keyword>
<dbReference type="GO" id="GO:0006750">
    <property type="term" value="P:glutathione biosynthetic process"/>
    <property type="evidence" value="ECO:0007669"/>
    <property type="project" value="UniProtKB-KW"/>
</dbReference>
<dbReference type="FunFam" id="3.60.20.40:FF:000003">
    <property type="entry name" value="Gamma-glutamyltranspeptidase"/>
    <property type="match status" value="1"/>
</dbReference>
<keyword evidence="6 11" id="KW-0865">Zymogen</keyword>
<dbReference type="Proteomes" id="UP000003835">
    <property type="component" value="Unassembled WGS sequence"/>
</dbReference>
<accession>B4VU90</accession>
<dbReference type="InterPro" id="IPR000101">
    <property type="entry name" value="GGT_peptidase"/>
</dbReference>
<feature type="binding site" evidence="10">
    <location>
        <position position="498"/>
    </location>
    <ligand>
        <name>L-glutamate</name>
        <dbReference type="ChEBI" id="CHEBI:29985"/>
    </ligand>
</feature>
<evidence type="ECO:0000313" key="13">
    <source>
        <dbReference type="Proteomes" id="UP000003835"/>
    </source>
</evidence>
<evidence type="ECO:0000256" key="9">
    <source>
        <dbReference type="PIRSR" id="PIRSR600101-1"/>
    </source>
</evidence>
<dbReference type="EMBL" id="DS989853">
    <property type="protein sequence ID" value="EDX74349.1"/>
    <property type="molecule type" value="Genomic_DNA"/>
</dbReference>
<dbReference type="AlphaFoldDB" id="B4VU90"/>
<dbReference type="MEROPS" id="T03.001"/>
<dbReference type="InterPro" id="IPR043137">
    <property type="entry name" value="GGT_ssub_C"/>
</dbReference>
<keyword evidence="13" id="KW-1185">Reference proteome</keyword>
<evidence type="ECO:0000256" key="8">
    <source>
        <dbReference type="ARBA" id="ARBA00047417"/>
    </source>
</evidence>
<dbReference type="Gene3D" id="3.60.20.40">
    <property type="match status" value="1"/>
</dbReference>
<comment type="catalytic activity">
    <reaction evidence="8 11">
        <text>an N-terminal (5-L-glutamyl)-[peptide] + an alpha-amino acid = 5-L-glutamyl amino acid + an N-terminal L-alpha-aminoacyl-[peptide]</text>
        <dbReference type="Rhea" id="RHEA:23904"/>
        <dbReference type="Rhea" id="RHEA-COMP:9780"/>
        <dbReference type="Rhea" id="RHEA-COMP:9795"/>
        <dbReference type="ChEBI" id="CHEBI:77644"/>
        <dbReference type="ChEBI" id="CHEBI:78597"/>
        <dbReference type="ChEBI" id="CHEBI:78599"/>
        <dbReference type="ChEBI" id="CHEBI:78608"/>
        <dbReference type="EC" id="2.3.2.2"/>
    </reaction>
</comment>
<dbReference type="NCBIfam" id="TIGR00066">
    <property type="entry name" value="g_glut_trans"/>
    <property type="match status" value="1"/>
</dbReference>
<dbReference type="PRINTS" id="PR01210">
    <property type="entry name" value="GGTRANSPTASE"/>
</dbReference>
<dbReference type="InterPro" id="IPR029055">
    <property type="entry name" value="Ntn_hydrolases_N"/>
</dbReference>
<feature type="binding site" evidence="10">
    <location>
        <begin position="423"/>
        <end position="425"/>
    </location>
    <ligand>
        <name>L-glutamate</name>
        <dbReference type="ChEBI" id="CHEBI:29985"/>
    </ligand>
</feature>
<dbReference type="PROSITE" id="PS00462">
    <property type="entry name" value="G_GLU_TRANSPEPTIDASE"/>
    <property type="match status" value="1"/>
</dbReference>
<dbReference type="STRING" id="118168.MC7420_3873"/>
<dbReference type="GO" id="GO:0036374">
    <property type="term" value="F:glutathione hydrolase activity"/>
    <property type="evidence" value="ECO:0007669"/>
    <property type="project" value="UniProtKB-UniRule"/>
</dbReference>
<dbReference type="SUPFAM" id="SSF56235">
    <property type="entry name" value="N-terminal nucleophile aminohydrolases (Ntn hydrolases)"/>
    <property type="match status" value="1"/>
</dbReference>
<dbReference type="UniPathway" id="UPA00204"/>
<sequence>MKRFQQSIKILTIRSYRFSRYPKQILILLATVSLICTQVVAQDVPIYSPRDIFHPIIAENGMVSSQERYATEAGLAVLKEGGNAIDAAVTIGFTMAVTLPSAGNIGGGGFMLVHLEDEHKTIAIDYREKAPKAATRDMFLDETGDVDSEKSRYSHAAVGVPGTVAGLTMTLEKYGTISLARALQPAIELAENGFPVSEYVHRSLIAVKERMQAYPASRTIFYKPGGEPYQIGETLVQRDLAQSLRLIASQGAKAFYHGAIADAIVTEMEANDGLISKADLAEYQPVIREPIRGTYRGYEIYSMPPPSSGGIHLVQLLNILEAFPLGELGQNTAQTIHLLTESMKLAYADRSKYLGDTDFVSVPISGLISKPYANQLRRKINLDQATPSQEIAPGNPNPFIESNNTTHYSVMDNQGNAVANTYTLNFSYGSKITVTGTGILLNNEMDDFSAKPGVPNAFGLIGGEFNAIEPEKRMLSSMTPTIVLKDGKPFLVTGSPGGSRIITTVLQVILNVIDHDMNIAEATNAVRVHHQWLPDQLMIEPGLNGDTMHLLEDKGHQITVTNTMGSTQSIMLVDQTLNGASDPRRPGALTLGY</sequence>
<evidence type="ECO:0000256" key="2">
    <source>
        <dbReference type="ARBA" id="ARBA00001089"/>
    </source>
</evidence>
<evidence type="ECO:0000256" key="11">
    <source>
        <dbReference type="RuleBase" id="RU368036"/>
    </source>
</evidence>
<feature type="binding site" evidence="10">
    <location>
        <position position="127"/>
    </location>
    <ligand>
        <name>L-glutamate</name>
        <dbReference type="ChEBI" id="CHEBI:29985"/>
    </ligand>
</feature>
<dbReference type="Pfam" id="PF01019">
    <property type="entry name" value="G_glu_transpept"/>
    <property type="match status" value="1"/>
</dbReference>
<comment type="pathway">
    <text evidence="11">Sulfur metabolism; glutathione metabolism.</text>
</comment>
<dbReference type="InterPro" id="IPR051792">
    <property type="entry name" value="GGT_bact"/>
</dbReference>
<dbReference type="InterPro" id="IPR043138">
    <property type="entry name" value="GGT_lsub"/>
</dbReference>
<evidence type="ECO:0000256" key="1">
    <source>
        <dbReference type="ARBA" id="ARBA00001049"/>
    </source>
</evidence>